<dbReference type="SUPFAM" id="SSF64484">
    <property type="entry name" value="beta and beta-prime subunits of DNA dependent RNA-polymerase"/>
    <property type="match status" value="1"/>
</dbReference>
<proteinExistence type="predicted"/>
<dbReference type="AlphaFoldDB" id="A0A9W7MP07"/>
<dbReference type="PANTHER" id="PTHR48446">
    <property type="entry name" value="DNA-DIRECTED RNA POLYMERASE SUBUNIT BETA' N-TERMINAL SECTION"/>
    <property type="match status" value="1"/>
</dbReference>
<feature type="domain" description="RNA polymerase Rpb1" evidence="4">
    <location>
        <begin position="1"/>
        <end position="36"/>
    </location>
</feature>
<sequence length="98" mass="10998">MSRRLIKSLEDLGIHYDNTCRNASGCIVQFIYGDDVLDPASMEGKNGFPLNFDRLLMKVKATCPPIDQKYLSADAIPQMLEEQLVKHDPDGVCSERIP</sequence>
<comment type="caution">
    <text evidence="5">The sequence shown here is derived from an EMBL/GenBank/DDBJ whole genome shotgun (WGS) entry which is preliminary data.</text>
</comment>
<keyword evidence="3" id="KW-0862">Zinc</keyword>
<dbReference type="OrthoDB" id="270392at2759"/>
<evidence type="ECO:0000256" key="1">
    <source>
        <dbReference type="ARBA" id="ARBA00012418"/>
    </source>
</evidence>
<dbReference type="EC" id="2.7.7.6" evidence="1"/>
<evidence type="ECO:0000259" key="4">
    <source>
        <dbReference type="Pfam" id="PF04998"/>
    </source>
</evidence>
<reference evidence="5" key="1">
    <citation type="submission" date="2023-05" db="EMBL/GenBank/DDBJ databases">
        <title>Genome and transcriptome analyses reveal genes involved in the formation of fine ridges on petal epidermal cells in Hibiscus trionum.</title>
        <authorList>
            <person name="Koshimizu S."/>
            <person name="Masuda S."/>
            <person name="Ishii T."/>
            <person name="Shirasu K."/>
            <person name="Hoshino A."/>
            <person name="Arita M."/>
        </authorList>
    </citation>
    <scope>NUCLEOTIDE SEQUENCE</scope>
    <source>
        <strain evidence="5">Hamamatsu line</strain>
    </source>
</reference>
<dbReference type="Gene3D" id="6.20.50.80">
    <property type="match status" value="1"/>
</dbReference>
<organism evidence="5 6">
    <name type="scientific">Hibiscus trionum</name>
    <name type="common">Flower of an hour</name>
    <dbReference type="NCBI Taxonomy" id="183268"/>
    <lineage>
        <taxon>Eukaryota</taxon>
        <taxon>Viridiplantae</taxon>
        <taxon>Streptophyta</taxon>
        <taxon>Embryophyta</taxon>
        <taxon>Tracheophyta</taxon>
        <taxon>Spermatophyta</taxon>
        <taxon>Magnoliopsida</taxon>
        <taxon>eudicotyledons</taxon>
        <taxon>Gunneridae</taxon>
        <taxon>Pentapetalae</taxon>
        <taxon>rosids</taxon>
        <taxon>malvids</taxon>
        <taxon>Malvales</taxon>
        <taxon>Malvaceae</taxon>
        <taxon>Malvoideae</taxon>
        <taxon>Hibiscus</taxon>
    </lineage>
</organism>
<dbReference type="GO" id="GO:0003899">
    <property type="term" value="F:DNA-directed RNA polymerase activity"/>
    <property type="evidence" value="ECO:0007669"/>
    <property type="project" value="UniProtKB-EC"/>
</dbReference>
<protein>
    <recommendedName>
        <fullName evidence="1">DNA-directed RNA polymerase</fullName>
        <ecNumber evidence="1">2.7.7.6</ecNumber>
    </recommendedName>
</protein>
<dbReference type="Proteomes" id="UP001165190">
    <property type="component" value="Unassembled WGS sequence"/>
</dbReference>
<dbReference type="GO" id="GO:0046872">
    <property type="term" value="F:metal ion binding"/>
    <property type="evidence" value="ECO:0007669"/>
    <property type="project" value="UniProtKB-KW"/>
</dbReference>
<dbReference type="GO" id="GO:0003677">
    <property type="term" value="F:DNA binding"/>
    <property type="evidence" value="ECO:0007669"/>
    <property type="project" value="InterPro"/>
</dbReference>
<keyword evidence="2" id="KW-0479">Metal-binding</keyword>
<gene>
    <name evidence="5" type="ORF">HRI_004097800</name>
</gene>
<keyword evidence="6" id="KW-1185">Reference proteome</keyword>
<evidence type="ECO:0000256" key="3">
    <source>
        <dbReference type="ARBA" id="ARBA00022833"/>
    </source>
</evidence>
<accession>A0A9W7MP07</accession>
<dbReference type="GO" id="GO:0006351">
    <property type="term" value="P:DNA-templated transcription"/>
    <property type="evidence" value="ECO:0007669"/>
    <property type="project" value="InterPro"/>
</dbReference>
<dbReference type="PANTHER" id="PTHR48446:SF1">
    <property type="entry name" value="DNA-DIRECTED RNA POLYMERASE SUBUNIT BETA' N-TERMINAL SECTION"/>
    <property type="match status" value="1"/>
</dbReference>
<evidence type="ECO:0000313" key="6">
    <source>
        <dbReference type="Proteomes" id="UP001165190"/>
    </source>
</evidence>
<evidence type="ECO:0000313" key="5">
    <source>
        <dbReference type="EMBL" id="GMJ04286.1"/>
    </source>
</evidence>
<name>A0A9W7MP07_HIBTR</name>
<dbReference type="Pfam" id="PF04998">
    <property type="entry name" value="RNA_pol_Rpb1_5"/>
    <property type="match status" value="1"/>
</dbReference>
<dbReference type="EMBL" id="BSYR01000038">
    <property type="protein sequence ID" value="GMJ04286.1"/>
    <property type="molecule type" value="Genomic_DNA"/>
</dbReference>
<dbReference type="InterPro" id="IPR015700">
    <property type="entry name" value="RPC1"/>
</dbReference>
<dbReference type="InterPro" id="IPR007081">
    <property type="entry name" value="RNA_pol_Rpb1_5"/>
</dbReference>
<evidence type="ECO:0000256" key="2">
    <source>
        <dbReference type="ARBA" id="ARBA00022723"/>
    </source>
</evidence>